<dbReference type="Proteomes" id="UP000460157">
    <property type="component" value="Unassembled WGS sequence"/>
</dbReference>
<dbReference type="AlphaFoldDB" id="A0A7K1UGG8"/>
<gene>
    <name evidence="1" type="primary">mftB</name>
    <name evidence="1" type="ORF">GNZ21_02230</name>
</gene>
<evidence type="ECO:0000313" key="1">
    <source>
        <dbReference type="EMBL" id="MVT25191.1"/>
    </source>
</evidence>
<dbReference type="RefSeq" id="WP_157320967.1">
    <property type="nucleotide sequence ID" value="NZ_BMFX01000020.1"/>
</dbReference>
<dbReference type="Pfam" id="PF26520">
    <property type="entry name" value="MftB_chaperone"/>
    <property type="match status" value="1"/>
</dbReference>
<sequence length="95" mass="10546">MSFDPDQPYRLSEQVAVRPEPFGALLYHFGTRKLSFLKDKTLLRIVESLGSQPSAWVAVLAAGVEEDSVEQYLTAIRVLCDSKMVSPADEVMAQT</sequence>
<dbReference type="EMBL" id="WRPM01000015">
    <property type="protein sequence ID" value="MVT25191.1"/>
    <property type="molecule type" value="Genomic_DNA"/>
</dbReference>
<protein>
    <submittedName>
        <fullName evidence="1">Mycofactocin biosynthesis chaperone MftB</fullName>
    </submittedName>
</protein>
<keyword evidence="2" id="KW-1185">Reference proteome</keyword>
<evidence type="ECO:0000313" key="2">
    <source>
        <dbReference type="Proteomes" id="UP000460157"/>
    </source>
</evidence>
<reference evidence="1 2" key="1">
    <citation type="submission" date="2019-12" db="EMBL/GenBank/DDBJ databases">
        <title>Nesterenkonia muleiensis sp. nov., a novel actinobacterium isolated from sap of Populus euphratica.</title>
        <authorList>
            <person name="Wang R."/>
        </authorList>
    </citation>
    <scope>NUCLEOTIDE SEQUENCE [LARGE SCALE GENOMIC DNA]</scope>
    <source>
        <strain evidence="1 2">F10</strain>
    </source>
</reference>
<dbReference type="OrthoDB" id="3784885at2"/>
<comment type="caution">
    <text evidence="1">The sequence shown here is derived from an EMBL/GenBank/DDBJ whole genome shotgun (WGS) entry which is preliminary data.</text>
</comment>
<organism evidence="1 2">
    <name type="scientific">Nesterenkonia alkaliphila</name>
    <dbReference type="NCBI Taxonomy" id="1463631"/>
    <lineage>
        <taxon>Bacteria</taxon>
        <taxon>Bacillati</taxon>
        <taxon>Actinomycetota</taxon>
        <taxon>Actinomycetes</taxon>
        <taxon>Micrococcales</taxon>
        <taxon>Micrococcaceae</taxon>
        <taxon>Nesterenkonia</taxon>
    </lineage>
</organism>
<name>A0A7K1UGG8_9MICC</name>
<dbReference type="InterPro" id="IPR023850">
    <property type="entry name" value="MftB"/>
</dbReference>
<dbReference type="NCBIfam" id="TIGR03967">
    <property type="entry name" value="mycofact_MftB"/>
    <property type="match status" value="1"/>
</dbReference>
<proteinExistence type="predicted"/>
<accession>A0A7K1UGG8</accession>